<feature type="chain" id="PRO_5022691751" description="Carboxypeptidase regulatory-like domain-containing protein" evidence="1">
    <location>
        <begin position="20"/>
        <end position="192"/>
    </location>
</feature>
<keyword evidence="1" id="KW-0732">Signal</keyword>
<dbReference type="SUPFAM" id="SSF117074">
    <property type="entry name" value="Hypothetical protein PA1324"/>
    <property type="match status" value="1"/>
</dbReference>
<proteinExistence type="predicted"/>
<accession>A0A5C6Z1L0</accession>
<dbReference type="Proteomes" id="UP000321497">
    <property type="component" value="Unassembled WGS sequence"/>
</dbReference>
<feature type="signal peptide" evidence="1">
    <location>
        <begin position="1"/>
        <end position="19"/>
    </location>
</feature>
<gene>
    <name evidence="2" type="ORF">ESU54_09015</name>
</gene>
<evidence type="ECO:0000256" key="1">
    <source>
        <dbReference type="SAM" id="SignalP"/>
    </source>
</evidence>
<sequence length="192" mass="21743">MKIKVLILLLVFTVPAVSAQKKIEFVYPKVPFDSEMAAKQLDHKGTSTIKGTAMINNKPVGYYVKVFLFPMTPYLEEYLALENKLGLKEKKRASMSPLALSYRLISKCEDAETFEFTNLKPGKYYIESYVTKTKEKKGAYLVGQEAITFEGSYISGPPIFQEYTYNKSRQYHMSGIAEITSDGQTVDVTIKN</sequence>
<comment type="caution">
    <text evidence="2">The sequence shown here is derived from an EMBL/GenBank/DDBJ whole genome shotgun (WGS) entry which is preliminary data.</text>
</comment>
<name>A0A5C6Z1L0_9FLAO</name>
<evidence type="ECO:0000313" key="2">
    <source>
        <dbReference type="EMBL" id="TXD73268.1"/>
    </source>
</evidence>
<keyword evidence="3" id="KW-1185">Reference proteome</keyword>
<dbReference type="AlphaFoldDB" id="A0A5C6Z1L0"/>
<protein>
    <recommendedName>
        <fullName evidence="4">Carboxypeptidase regulatory-like domain-containing protein</fullName>
    </recommendedName>
</protein>
<organism evidence="2 3">
    <name type="scientific">Aequorivita antarctica</name>
    <dbReference type="NCBI Taxonomy" id="153266"/>
    <lineage>
        <taxon>Bacteria</taxon>
        <taxon>Pseudomonadati</taxon>
        <taxon>Bacteroidota</taxon>
        <taxon>Flavobacteriia</taxon>
        <taxon>Flavobacteriales</taxon>
        <taxon>Flavobacteriaceae</taxon>
        <taxon>Aequorivita</taxon>
    </lineage>
</organism>
<reference evidence="2 3" key="1">
    <citation type="submission" date="2019-08" db="EMBL/GenBank/DDBJ databases">
        <title>Genome of Aequorivita antarctica SW49 (type strain).</title>
        <authorList>
            <person name="Bowman J.P."/>
        </authorList>
    </citation>
    <scope>NUCLEOTIDE SEQUENCE [LARGE SCALE GENOMIC DNA]</scope>
    <source>
        <strain evidence="2 3">SW49</strain>
    </source>
</reference>
<evidence type="ECO:0008006" key="4">
    <source>
        <dbReference type="Google" id="ProtNLM"/>
    </source>
</evidence>
<dbReference type="RefSeq" id="WP_111845607.1">
    <property type="nucleotide sequence ID" value="NZ_UEGI01000021.1"/>
</dbReference>
<dbReference type="OrthoDB" id="6058208at2"/>
<dbReference type="EMBL" id="VORT01000005">
    <property type="protein sequence ID" value="TXD73268.1"/>
    <property type="molecule type" value="Genomic_DNA"/>
</dbReference>
<evidence type="ECO:0000313" key="3">
    <source>
        <dbReference type="Proteomes" id="UP000321497"/>
    </source>
</evidence>